<sequence length="257" mass="29375">MSTETQDSNRANTLDDNDGPQLNKWFFGRHGDLKPENILWYPIEGSRYGILKIADFGSTRFSEEKTKYGIVPNSMTYQSPEFNLRGRFGIACDIWALGCVYLLFATWYFGGMKAIDKFGKDRLQPDKTLDMNVDMFFTLDDSEQPPKAFVKLAVQKKILDLRALLANSPKIRVQFTALINLLENDMLVVNHEDEDRNPTEDTMKGFSEYRTGIRLEHSLSPSSQSRTRKSCGHVMRALGDYCRPSGEQTRQSTFNTP</sequence>
<evidence type="ECO:0000259" key="2">
    <source>
        <dbReference type="PROSITE" id="PS50011"/>
    </source>
</evidence>
<dbReference type="GO" id="GO:0005524">
    <property type="term" value="F:ATP binding"/>
    <property type="evidence" value="ECO:0007669"/>
    <property type="project" value="InterPro"/>
</dbReference>
<dbReference type="PANTHER" id="PTHR24359:SF37">
    <property type="entry name" value="PROTEIN KINASE DOMAIN-CONTAINING PROTEIN"/>
    <property type="match status" value="1"/>
</dbReference>
<keyword evidence="1" id="KW-0472">Membrane</keyword>
<proteinExistence type="predicted"/>
<keyword evidence="4" id="KW-1185">Reference proteome</keyword>
<gene>
    <name evidence="3" type="ORF">N0V87_009961</name>
</gene>
<dbReference type="GO" id="GO:0004674">
    <property type="term" value="F:protein serine/threonine kinase activity"/>
    <property type="evidence" value="ECO:0007669"/>
    <property type="project" value="TreeGrafter"/>
</dbReference>
<feature type="domain" description="Protein kinase" evidence="2">
    <location>
        <begin position="1"/>
        <end position="187"/>
    </location>
</feature>
<dbReference type="EMBL" id="JAPEUV010000195">
    <property type="protein sequence ID" value="KAJ4330483.1"/>
    <property type="molecule type" value="Genomic_DNA"/>
</dbReference>
<protein>
    <recommendedName>
        <fullName evidence="2">Protein kinase domain-containing protein</fullName>
    </recommendedName>
</protein>
<dbReference type="Proteomes" id="UP001140562">
    <property type="component" value="Unassembled WGS sequence"/>
</dbReference>
<dbReference type="InterPro" id="IPR011009">
    <property type="entry name" value="Kinase-like_dom_sf"/>
</dbReference>
<feature type="transmembrane region" description="Helical" evidence="1">
    <location>
        <begin position="88"/>
        <end position="110"/>
    </location>
</feature>
<name>A0A9W8WQN3_9PLEO</name>
<evidence type="ECO:0000313" key="4">
    <source>
        <dbReference type="Proteomes" id="UP001140562"/>
    </source>
</evidence>
<evidence type="ECO:0000313" key="3">
    <source>
        <dbReference type="EMBL" id="KAJ4330483.1"/>
    </source>
</evidence>
<organism evidence="3 4">
    <name type="scientific">Didymella glomerata</name>
    <dbReference type="NCBI Taxonomy" id="749621"/>
    <lineage>
        <taxon>Eukaryota</taxon>
        <taxon>Fungi</taxon>
        <taxon>Dikarya</taxon>
        <taxon>Ascomycota</taxon>
        <taxon>Pezizomycotina</taxon>
        <taxon>Dothideomycetes</taxon>
        <taxon>Pleosporomycetidae</taxon>
        <taxon>Pleosporales</taxon>
        <taxon>Pleosporineae</taxon>
        <taxon>Didymellaceae</taxon>
        <taxon>Didymella</taxon>
    </lineage>
</organism>
<dbReference type="OrthoDB" id="1046782at2759"/>
<reference evidence="3" key="1">
    <citation type="submission" date="2022-10" db="EMBL/GenBank/DDBJ databases">
        <title>Tapping the CABI collections for fungal endophytes: first genome assemblies for Collariella, Neodidymelliopsis, Ascochyta clinopodiicola, Didymella pomorum, Didymosphaeria variabile, Neocosmospora piperis and Neocucurbitaria cava.</title>
        <authorList>
            <person name="Hill R."/>
        </authorList>
    </citation>
    <scope>NUCLEOTIDE SEQUENCE</scope>
    <source>
        <strain evidence="3">IMI 360193</strain>
    </source>
</reference>
<accession>A0A9W8WQN3</accession>
<keyword evidence="1" id="KW-1133">Transmembrane helix</keyword>
<comment type="caution">
    <text evidence="3">The sequence shown here is derived from an EMBL/GenBank/DDBJ whole genome shotgun (WGS) entry which is preliminary data.</text>
</comment>
<dbReference type="SUPFAM" id="SSF56112">
    <property type="entry name" value="Protein kinase-like (PK-like)"/>
    <property type="match status" value="1"/>
</dbReference>
<dbReference type="PANTHER" id="PTHR24359">
    <property type="entry name" value="SERINE/THREONINE-PROTEIN KINASE SBK1"/>
    <property type="match status" value="1"/>
</dbReference>
<keyword evidence="1" id="KW-0812">Transmembrane</keyword>
<dbReference type="Gene3D" id="1.10.510.10">
    <property type="entry name" value="Transferase(Phosphotransferase) domain 1"/>
    <property type="match status" value="1"/>
</dbReference>
<dbReference type="AlphaFoldDB" id="A0A9W8WQN3"/>
<evidence type="ECO:0000256" key="1">
    <source>
        <dbReference type="SAM" id="Phobius"/>
    </source>
</evidence>
<dbReference type="InterPro" id="IPR000719">
    <property type="entry name" value="Prot_kinase_dom"/>
</dbReference>
<dbReference type="Pfam" id="PF00069">
    <property type="entry name" value="Pkinase"/>
    <property type="match status" value="1"/>
</dbReference>
<dbReference type="PROSITE" id="PS50011">
    <property type="entry name" value="PROTEIN_KINASE_DOM"/>
    <property type="match status" value="1"/>
</dbReference>